<evidence type="ECO:0000256" key="2">
    <source>
        <dbReference type="ARBA" id="ARBA00022670"/>
    </source>
</evidence>
<evidence type="ECO:0000256" key="4">
    <source>
        <dbReference type="ARBA" id="ARBA00022825"/>
    </source>
</evidence>
<evidence type="ECO:0000256" key="5">
    <source>
        <dbReference type="PROSITE-ProRule" id="PRU01240"/>
    </source>
</evidence>
<dbReference type="PROSITE" id="PS00138">
    <property type="entry name" value="SUBTILASE_SER"/>
    <property type="match status" value="1"/>
</dbReference>
<proteinExistence type="inferred from homology"/>
<dbReference type="InterPro" id="IPR023828">
    <property type="entry name" value="Peptidase_S8_Ser-AS"/>
</dbReference>
<protein>
    <submittedName>
        <fullName evidence="8">Subtilisin family serine protease</fullName>
    </submittedName>
</protein>
<dbReference type="InterPro" id="IPR050131">
    <property type="entry name" value="Peptidase_S8_subtilisin-like"/>
</dbReference>
<reference evidence="8 9" key="1">
    <citation type="submission" date="2023-07" db="EMBL/GenBank/DDBJ databases">
        <title>Sequencing the genomes of 1000 actinobacteria strains.</title>
        <authorList>
            <person name="Klenk H.-P."/>
        </authorList>
    </citation>
    <scope>NUCLEOTIDE SEQUENCE [LARGE SCALE GENOMIC DNA]</scope>
    <source>
        <strain evidence="8 9">DSM 14785</strain>
    </source>
</reference>
<dbReference type="GO" id="GO:0006508">
    <property type="term" value="P:proteolysis"/>
    <property type="evidence" value="ECO:0007669"/>
    <property type="project" value="UniProtKB-KW"/>
</dbReference>
<dbReference type="PANTHER" id="PTHR43806">
    <property type="entry name" value="PEPTIDASE S8"/>
    <property type="match status" value="1"/>
</dbReference>
<dbReference type="PRINTS" id="PR00723">
    <property type="entry name" value="SUBTILISIN"/>
</dbReference>
<dbReference type="InterPro" id="IPR036852">
    <property type="entry name" value="Peptidase_S8/S53_dom_sf"/>
</dbReference>
<feature type="active site" description="Charge relay system" evidence="5">
    <location>
        <position position="396"/>
    </location>
</feature>
<dbReference type="EMBL" id="JAUSVM010000001">
    <property type="protein sequence ID" value="MDQ0426201.1"/>
    <property type="molecule type" value="Genomic_DNA"/>
</dbReference>
<dbReference type="RefSeq" id="WP_070320150.1">
    <property type="nucleotide sequence ID" value="NZ_JAUSVM010000001.1"/>
</dbReference>
<keyword evidence="3 5" id="KW-0378">Hydrolase</keyword>
<dbReference type="InterPro" id="IPR000209">
    <property type="entry name" value="Peptidase_S8/S53_dom"/>
</dbReference>
<evidence type="ECO:0000256" key="6">
    <source>
        <dbReference type="SAM" id="MobiDB-lite"/>
    </source>
</evidence>
<dbReference type="GO" id="GO:0008233">
    <property type="term" value="F:peptidase activity"/>
    <property type="evidence" value="ECO:0007669"/>
    <property type="project" value="UniProtKB-KW"/>
</dbReference>
<dbReference type="Pfam" id="PF00082">
    <property type="entry name" value="Peptidase_S8"/>
    <property type="match status" value="1"/>
</dbReference>
<keyword evidence="4 5" id="KW-0720">Serine protease</keyword>
<dbReference type="Gene3D" id="3.40.50.200">
    <property type="entry name" value="Peptidase S8/S53 domain"/>
    <property type="match status" value="1"/>
</dbReference>
<keyword evidence="2 5" id="KW-0645">Protease</keyword>
<name>A0ABU0GN99_9CELL</name>
<evidence type="ECO:0000256" key="3">
    <source>
        <dbReference type="ARBA" id="ARBA00022801"/>
    </source>
</evidence>
<comment type="caution">
    <text evidence="8">The sequence shown here is derived from an EMBL/GenBank/DDBJ whole genome shotgun (WGS) entry which is preliminary data.</text>
</comment>
<feature type="active site" description="Charge relay system" evidence="5">
    <location>
        <position position="226"/>
    </location>
</feature>
<evidence type="ECO:0000256" key="1">
    <source>
        <dbReference type="ARBA" id="ARBA00011073"/>
    </source>
</evidence>
<dbReference type="PROSITE" id="PS51892">
    <property type="entry name" value="SUBTILASE"/>
    <property type="match status" value="1"/>
</dbReference>
<dbReference type="PANTHER" id="PTHR43806:SF11">
    <property type="entry name" value="CEREVISIN-RELATED"/>
    <property type="match status" value="1"/>
</dbReference>
<evidence type="ECO:0000313" key="8">
    <source>
        <dbReference type="EMBL" id="MDQ0426201.1"/>
    </source>
</evidence>
<accession>A0ABU0GN99</accession>
<feature type="active site" description="Charge relay system" evidence="5">
    <location>
        <position position="181"/>
    </location>
</feature>
<feature type="domain" description="Peptidase S8/S53" evidence="7">
    <location>
        <begin position="175"/>
        <end position="413"/>
    </location>
</feature>
<evidence type="ECO:0000259" key="7">
    <source>
        <dbReference type="Pfam" id="PF00082"/>
    </source>
</evidence>
<comment type="similarity">
    <text evidence="1 5">Belongs to the peptidase S8 family.</text>
</comment>
<evidence type="ECO:0000313" key="9">
    <source>
        <dbReference type="Proteomes" id="UP001240250"/>
    </source>
</evidence>
<gene>
    <name evidence="8" type="ORF">JO380_002582</name>
</gene>
<keyword evidence="9" id="KW-1185">Reference proteome</keyword>
<feature type="region of interest" description="Disordered" evidence="6">
    <location>
        <begin position="1"/>
        <end position="23"/>
    </location>
</feature>
<dbReference type="SUPFAM" id="SSF52743">
    <property type="entry name" value="Subtilisin-like"/>
    <property type="match status" value="1"/>
</dbReference>
<organism evidence="8 9">
    <name type="scientific">Cellulomonas iranensis</name>
    <dbReference type="NCBI Taxonomy" id="76862"/>
    <lineage>
        <taxon>Bacteria</taxon>
        <taxon>Bacillati</taxon>
        <taxon>Actinomycetota</taxon>
        <taxon>Actinomycetes</taxon>
        <taxon>Micrococcales</taxon>
        <taxon>Cellulomonadaceae</taxon>
        <taxon>Cellulomonas</taxon>
    </lineage>
</organism>
<dbReference type="Proteomes" id="UP001240250">
    <property type="component" value="Unassembled WGS sequence"/>
</dbReference>
<dbReference type="InterPro" id="IPR015500">
    <property type="entry name" value="Peptidase_S8_subtilisin-rel"/>
</dbReference>
<sequence>MSTTDATGHPHPDPAGSAARTKVRRQVTELVRTAQDPALRRQAARSVSRRYHARTDQRIGAVTDDGGPHVLAVEGELVVTAATWSDRGARAYLEARGLRRARVDLDGIAERVVLLRAEGVTLDDLDDTVAELRLRGFAASQNQVLPCDPVMKNLGGPALADPLPPVTDGPADDAPHVAVVDTGIDARVRADGWLAAVPRHRRGRDRNIDPLDIEPDDGYLDLCAGHGTFVAGVVARVAPHARLTVHRALLGGGVGSEVDVATAMVRAARAGADVINLSLGSSTRFDQPSLAVEAALEAIEAIEDETGREILVVAAAGNSGSTRPVWPAAFRQVVAVAGLTPDGRPAPWSSHGFWVDCSAVAEGIRAPFVEGRESYEFTADPDDFPADAFAWWSGTSFAAPQVAGAVANLMREHGVGARRAYARLRATGRPLPDYGRALHVLGGL</sequence>
<dbReference type="CDD" id="cd00306">
    <property type="entry name" value="Peptidases_S8_S53"/>
    <property type="match status" value="1"/>
</dbReference>